<keyword evidence="5" id="KW-1185">Reference proteome</keyword>
<sequence length="191" mass="22770">MNRRYRYLKKYIDFILSIFLIVLFLPLLIILFIIASVDTQSNGIFFQKRVGQYGKIFTIYKFKTIHDRKKVSSNTGLLLRKYKLDEFPQLFNILKGEMSFVGPRPDIEGYYDNLKGDLRRILELKPGLTSEASIKYGNEEQILRQYENPLKYNDEVLFPDKVKMNLQYLDNMSLMTDVRILFQTFFKIFTR</sequence>
<dbReference type="Pfam" id="PF02397">
    <property type="entry name" value="Bac_transf"/>
    <property type="match status" value="1"/>
</dbReference>
<feature type="transmembrane region" description="Helical" evidence="2">
    <location>
        <begin position="12"/>
        <end position="35"/>
    </location>
</feature>
<evidence type="ECO:0000256" key="2">
    <source>
        <dbReference type="SAM" id="Phobius"/>
    </source>
</evidence>
<dbReference type="InterPro" id="IPR003362">
    <property type="entry name" value="Bact_transf"/>
</dbReference>
<dbReference type="Proteomes" id="UP001168128">
    <property type="component" value="Unassembled WGS sequence"/>
</dbReference>
<keyword evidence="2" id="KW-1133">Transmembrane helix</keyword>
<dbReference type="EMBL" id="JAULSJ010000025">
    <property type="protein sequence ID" value="MDO3426234.1"/>
    <property type="molecule type" value="Genomic_DNA"/>
</dbReference>
<evidence type="ECO:0000259" key="3">
    <source>
        <dbReference type="Pfam" id="PF02397"/>
    </source>
</evidence>
<evidence type="ECO:0000313" key="5">
    <source>
        <dbReference type="Proteomes" id="UP001168128"/>
    </source>
</evidence>
<comment type="caution">
    <text evidence="4">The sequence shown here is derived from an EMBL/GenBank/DDBJ whole genome shotgun (WGS) entry which is preliminary data.</text>
</comment>
<dbReference type="GO" id="GO:0016740">
    <property type="term" value="F:transferase activity"/>
    <property type="evidence" value="ECO:0007669"/>
    <property type="project" value="UniProtKB-KW"/>
</dbReference>
<dbReference type="PANTHER" id="PTHR30576">
    <property type="entry name" value="COLANIC BIOSYNTHESIS UDP-GLUCOSE LIPID CARRIER TRANSFERASE"/>
    <property type="match status" value="1"/>
</dbReference>
<reference evidence="4" key="1">
    <citation type="submission" date="2023-07" db="EMBL/GenBank/DDBJ databases">
        <title>AMR profile of multidrug- resistance Chryseobacterium gambrini related strain.</title>
        <authorList>
            <person name="Kirdat K."/>
            <person name="Bhatt A."/>
            <person name="Kuyare S."/>
            <person name="Yadav A."/>
        </authorList>
    </citation>
    <scope>NUCLEOTIDE SEQUENCE</scope>
    <source>
        <strain evidence="4">APV-1</strain>
    </source>
</reference>
<evidence type="ECO:0000313" key="4">
    <source>
        <dbReference type="EMBL" id="MDO3426234.1"/>
    </source>
</evidence>
<evidence type="ECO:0000256" key="1">
    <source>
        <dbReference type="ARBA" id="ARBA00006464"/>
    </source>
</evidence>
<name>A0ABT8U9T7_9FLAO</name>
<gene>
    <name evidence="4" type="ORF">QWT87_15135</name>
</gene>
<keyword evidence="2" id="KW-0812">Transmembrane</keyword>
<feature type="domain" description="Bacterial sugar transferase" evidence="3">
    <location>
        <begin position="9"/>
        <end position="189"/>
    </location>
</feature>
<protein>
    <submittedName>
        <fullName evidence="4">Sugar transferase</fullName>
        <ecNumber evidence="4">2.7.8.-</ecNumber>
    </submittedName>
</protein>
<dbReference type="RefSeq" id="WP_302716946.1">
    <property type="nucleotide sequence ID" value="NZ_JAULSJ010000025.1"/>
</dbReference>
<organism evidence="4 5">
    <name type="scientific">Chryseobacterium urinae</name>
    <dbReference type="NCBI Taxonomy" id="3058400"/>
    <lineage>
        <taxon>Bacteria</taxon>
        <taxon>Pseudomonadati</taxon>
        <taxon>Bacteroidota</taxon>
        <taxon>Flavobacteriia</taxon>
        <taxon>Flavobacteriales</taxon>
        <taxon>Weeksellaceae</taxon>
        <taxon>Chryseobacterium group</taxon>
        <taxon>Chryseobacterium</taxon>
    </lineage>
</organism>
<keyword evidence="4" id="KW-0808">Transferase</keyword>
<dbReference type="EC" id="2.7.8.-" evidence="4"/>
<dbReference type="PANTHER" id="PTHR30576:SF0">
    <property type="entry name" value="UNDECAPRENYL-PHOSPHATE N-ACETYLGALACTOSAMINYL 1-PHOSPHATE TRANSFERASE-RELATED"/>
    <property type="match status" value="1"/>
</dbReference>
<comment type="similarity">
    <text evidence="1">Belongs to the bacterial sugar transferase family.</text>
</comment>
<accession>A0ABT8U9T7</accession>
<keyword evidence="2" id="KW-0472">Membrane</keyword>
<proteinExistence type="inferred from homology"/>